<protein>
    <submittedName>
        <fullName evidence="1">Uncharacterized protein</fullName>
    </submittedName>
</protein>
<dbReference type="EMBL" id="JARIHO010000024">
    <property type="protein sequence ID" value="KAJ7342951.1"/>
    <property type="molecule type" value="Genomic_DNA"/>
</dbReference>
<reference evidence="1" key="1">
    <citation type="submission" date="2023-03" db="EMBL/GenBank/DDBJ databases">
        <title>Massive genome expansion in bonnet fungi (Mycena s.s.) driven by repeated elements and novel gene families across ecological guilds.</title>
        <authorList>
            <consortium name="Lawrence Berkeley National Laboratory"/>
            <person name="Harder C.B."/>
            <person name="Miyauchi S."/>
            <person name="Viragh M."/>
            <person name="Kuo A."/>
            <person name="Thoen E."/>
            <person name="Andreopoulos B."/>
            <person name="Lu D."/>
            <person name="Skrede I."/>
            <person name="Drula E."/>
            <person name="Henrissat B."/>
            <person name="Morin E."/>
            <person name="Kohler A."/>
            <person name="Barry K."/>
            <person name="LaButti K."/>
            <person name="Morin E."/>
            <person name="Salamov A."/>
            <person name="Lipzen A."/>
            <person name="Mereny Z."/>
            <person name="Hegedus B."/>
            <person name="Baldrian P."/>
            <person name="Stursova M."/>
            <person name="Weitz H."/>
            <person name="Taylor A."/>
            <person name="Grigoriev I.V."/>
            <person name="Nagy L.G."/>
            <person name="Martin F."/>
            <person name="Kauserud H."/>
        </authorList>
    </citation>
    <scope>NUCLEOTIDE SEQUENCE</scope>
    <source>
        <strain evidence="1">CBHHK002</strain>
    </source>
</reference>
<keyword evidence="2" id="KW-1185">Reference proteome</keyword>
<gene>
    <name evidence="1" type="ORF">DFH08DRAFT_811283</name>
</gene>
<dbReference type="Proteomes" id="UP001218218">
    <property type="component" value="Unassembled WGS sequence"/>
</dbReference>
<evidence type="ECO:0000313" key="1">
    <source>
        <dbReference type="EMBL" id="KAJ7342951.1"/>
    </source>
</evidence>
<organism evidence="1 2">
    <name type="scientific">Mycena albidolilacea</name>
    <dbReference type="NCBI Taxonomy" id="1033008"/>
    <lineage>
        <taxon>Eukaryota</taxon>
        <taxon>Fungi</taxon>
        <taxon>Dikarya</taxon>
        <taxon>Basidiomycota</taxon>
        <taxon>Agaricomycotina</taxon>
        <taxon>Agaricomycetes</taxon>
        <taxon>Agaricomycetidae</taxon>
        <taxon>Agaricales</taxon>
        <taxon>Marasmiineae</taxon>
        <taxon>Mycenaceae</taxon>
        <taxon>Mycena</taxon>
    </lineage>
</organism>
<dbReference type="AlphaFoldDB" id="A0AAD6ZWH2"/>
<proteinExistence type="predicted"/>
<comment type="caution">
    <text evidence="1">The sequence shown here is derived from an EMBL/GenBank/DDBJ whole genome shotgun (WGS) entry which is preliminary data.</text>
</comment>
<accession>A0AAD6ZWH2</accession>
<sequence length="180" mass="20617">MPTTSRPMLSFTHMIFCGLQKSLKEKLAALPADSPPELVEGLMKAHQKLSDYYYMYDQSPFYIWASSRFNFKKLRKEYAHDPELSKYLEEQKSLQTYFDKHYPAATMSKPSAATVTAVDGAGSSCPKVINFAVFDQGSDNEDEHDELDSYFNAPRIGLDANPVQWWYADKQAIWPLESHQ</sequence>
<name>A0AAD6ZWH2_9AGAR</name>
<evidence type="ECO:0000313" key="2">
    <source>
        <dbReference type="Proteomes" id="UP001218218"/>
    </source>
</evidence>